<dbReference type="EMBL" id="RCSS01000485">
    <property type="protein sequence ID" value="RVD91550.1"/>
    <property type="molecule type" value="Genomic_DNA"/>
</dbReference>
<proteinExistence type="predicted"/>
<organism evidence="1 2">
    <name type="scientific">Tubulinosema ratisbonensis</name>
    <dbReference type="NCBI Taxonomy" id="291195"/>
    <lineage>
        <taxon>Eukaryota</taxon>
        <taxon>Fungi</taxon>
        <taxon>Fungi incertae sedis</taxon>
        <taxon>Microsporidia</taxon>
        <taxon>Tubulinosematoidea</taxon>
        <taxon>Tubulinosematidae</taxon>
        <taxon>Tubulinosema</taxon>
    </lineage>
</organism>
<dbReference type="Proteomes" id="UP000282876">
    <property type="component" value="Unassembled WGS sequence"/>
</dbReference>
<evidence type="ECO:0000313" key="1">
    <source>
        <dbReference type="EMBL" id="RVD91550.1"/>
    </source>
</evidence>
<dbReference type="AlphaFoldDB" id="A0A437AK76"/>
<protein>
    <submittedName>
        <fullName evidence="1">Uncharacterized protein</fullName>
    </submittedName>
</protein>
<accession>A0A437AK76</accession>
<sequence length="393" mass="45876">MNLIKILLSLIGLFCVFLTIGGYNLRDKPMTNNTSNQEMWSNSYNISENEGEQRLIFEEDNDLLNNQSFIIQNGSSMIYNENKPENTSLILDENFDQISKTNPKEEKHSSLKEKKDLKINEPKDILLQIINEEKENVTNNQIFLERITDLTGKINNSFIDINEIIQRFKKSCDSFISKNLYDMMVGQKKGYFELTQNLLNVLYKVKNSQLKLTNLYLEKKGINFILSSNSEFVKELLKEKYEEFNKTYVTLTDNIATLYYYTITTNDKISSICRIMSDLNRWSIIEEDIKQLINSLIVKELQTQKSMTALIQNINYKLDDGVVLMKNYYKLCKEKYDEKSLSVDSFNLCKSNVGSISAMVERIHAVWKFSELEIKKILSVEFEHLERKGIKVN</sequence>
<dbReference type="VEuPathDB" id="MicrosporidiaDB:TUBRATIS_19940"/>
<gene>
    <name evidence="1" type="ORF">TUBRATIS_19940</name>
</gene>
<name>A0A437AK76_9MICR</name>
<reference evidence="1 2" key="1">
    <citation type="submission" date="2018-10" db="EMBL/GenBank/DDBJ databases">
        <title>Draft genome sequence of the microsporidian Tubulinosema ratisbonensis.</title>
        <authorList>
            <person name="Polonais V."/>
            <person name="Peyretaillade E."/>
            <person name="Niehus S."/>
            <person name="Wawrzyniak I."/>
            <person name="Franchet A."/>
            <person name="Gaspin C."/>
            <person name="Reichstadt M."/>
            <person name="Belser C."/>
            <person name="Labadie K."/>
            <person name="Delbac F."/>
            <person name="Ferrandon D."/>
        </authorList>
    </citation>
    <scope>NUCLEOTIDE SEQUENCE [LARGE SCALE GENOMIC DNA]</scope>
    <source>
        <strain evidence="1 2">Franzen</strain>
    </source>
</reference>
<keyword evidence="2" id="KW-1185">Reference proteome</keyword>
<comment type="caution">
    <text evidence="1">The sequence shown here is derived from an EMBL/GenBank/DDBJ whole genome shotgun (WGS) entry which is preliminary data.</text>
</comment>
<evidence type="ECO:0000313" key="2">
    <source>
        <dbReference type="Proteomes" id="UP000282876"/>
    </source>
</evidence>